<dbReference type="AlphaFoldDB" id="A0A6H1UIE0"/>
<protein>
    <submittedName>
        <fullName evidence="2">Type II secretion system protein</fullName>
    </submittedName>
</protein>
<keyword evidence="1" id="KW-0472">Membrane</keyword>
<dbReference type="InterPro" id="IPR012902">
    <property type="entry name" value="N_methyl_site"/>
</dbReference>
<evidence type="ECO:0000313" key="2">
    <source>
        <dbReference type="EMBL" id="QIZ78083.1"/>
    </source>
</evidence>
<dbReference type="Pfam" id="PF07963">
    <property type="entry name" value="N_methyl"/>
    <property type="match status" value="1"/>
</dbReference>
<evidence type="ECO:0000313" key="3">
    <source>
        <dbReference type="Proteomes" id="UP000501602"/>
    </source>
</evidence>
<name>A0A6H1UIE0_9GAMM</name>
<evidence type="ECO:0000256" key="1">
    <source>
        <dbReference type="SAM" id="Phobius"/>
    </source>
</evidence>
<dbReference type="Proteomes" id="UP000501602">
    <property type="component" value="Chromosome"/>
</dbReference>
<gene>
    <name evidence="2" type="ORF">HER31_14955</name>
</gene>
<dbReference type="KEGG" id="fes:HER31_14955"/>
<reference evidence="2 3" key="1">
    <citation type="submission" date="2020-04" db="EMBL/GenBank/DDBJ databases">
        <title>Ferrimonas sp. S7 isolated from sea water.</title>
        <authorList>
            <person name="Bae S.S."/>
            <person name="Baek K."/>
        </authorList>
    </citation>
    <scope>NUCLEOTIDE SEQUENCE [LARGE SCALE GENOMIC DNA]</scope>
    <source>
        <strain evidence="2 3">S7</strain>
    </source>
</reference>
<accession>A0A6H1UIE0</accession>
<keyword evidence="3" id="KW-1185">Reference proteome</keyword>
<sequence length="169" mass="18622">MRATTAKSGFTLIELVMVIVILSILAAIAAPRFINLQNNARDSVLTTFAAAVESANEQMLILSKMSSYRAKAVSRRDDLTDVDIDGDGNFNTRLKCGYLDNTDVVKRLDYSDDQLNFEYRGVDYVFFGYAEQNSIEASACYFGYRQANGTTNSCPDGVTPTYLLNTSGC</sequence>
<keyword evidence="1" id="KW-1133">Transmembrane helix</keyword>
<feature type="transmembrane region" description="Helical" evidence="1">
    <location>
        <begin position="12"/>
        <end position="34"/>
    </location>
</feature>
<dbReference type="NCBIfam" id="TIGR02532">
    <property type="entry name" value="IV_pilin_GFxxxE"/>
    <property type="match status" value="1"/>
</dbReference>
<dbReference type="InterPro" id="IPR045584">
    <property type="entry name" value="Pilin-like"/>
</dbReference>
<organism evidence="2 3">
    <name type="scientific">Ferrimonas lipolytica</name>
    <dbReference type="NCBI Taxonomy" id="2724191"/>
    <lineage>
        <taxon>Bacteria</taxon>
        <taxon>Pseudomonadati</taxon>
        <taxon>Pseudomonadota</taxon>
        <taxon>Gammaproteobacteria</taxon>
        <taxon>Alteromonadales</taxon>
        <taxon>Ferrimonadaceae</taxon>
        <taxon>Ferrimonas</taxon>
    </lineage>
</organism>
<keyword evidence="1" id="KW-0812">Transmembrane</keyword>
<dbReference type="Gene3D" id="3.30.700.10">
    <property type="entry name" value="Glycoprotein, Type 4 Pilin"/>
    <property type="match status" value="1"/>
</dbReference>
<dbReference type="SUPFAM" id="SSF54523">
    <property type="entry name" value="Pili subunits"/>
    <property type="match status" value="1"/>
</dbReference>
<dbReference type="RefSeq" id="WP_168661706.1">
    <property type="nucleotide sequence ID" value="NZ_CP051180.1"/>
</dbReference>
<dbReference type="EMBL" id="CP051180">
    <property type="protein sequence ID" value="QIZ78083.1"/>
    <property type="molecule type" value="Genomic_DNA"/>
</dbReference>
<proteinExistence type="predicted"/>
<dbReference type="PROSITE" id="PS00409">
    <property type="entry name" value="PROKAR_NTER_METHYL"/>
    <property type="match status" value="1"/>
</dbReference>